<keyword evidence="8" id="KW-1185">Reference proteome</keyword>
<feature type="transmembrane region" description="Helical" evidence="5">
    <location>
        <begin position="66"/>
        <end position="85"/>
    </location>
</feature>
<dbReference type="PANTHER" id="PTHR37422:SF17">
    <property type="entry name" value="O-ANTIGEN LIGASE"/>
    <property type="match status" value="1"/>
</dbReference>
<feature type="transmembrane region" description="Helical" evidence="5">
    <location>
        <begin position="116"/>
        <end position="138"/>
    </location>
</feature>
<gene>
    <name evidence="7" type="ORF">NIES592_18925</name>
</gene>
<evidence type="ECO:0000256" key="5">
    <source>
        <dbReference type="SAM" id="Phobius"/>
    </source>
</evidence>
<dbReference type="InterPro" id="IPR051533">
    <property type="entry name" value="WaaL-like"/>
</dbReference>
<evidence type="ECO:0000256" key="3">
    <source>
        <dbReference type="ARBA" id="ARBA00022989"/>
    </source>
</evidence>
<keyword evidence="3 5" id="KW-1133">Transmembrane helix</keyword>
<feature type="transmembrane region" description="Helical" evidence="5">
    <location>
        <begin position="204"/>
        <end position="220"/>
    </location>
</feature>
<dbReference type="Pfam" id="PF04932">
    <property type="entry name" value="Wzy_C"/>
    <property type="match status" value="1"/>
</dbReference>
<dbReference type="InterPro" id="IPR007016">
    <property type="entry name" value="O-antigen_ligase-rel_domated"/>
</dbReference>
<evidence type="ECO:0000256" key="4">
    <source>
        <dbReference type="ARBA" id="ARBA00023136"/>
    </source>
</evidence>
<reference evidence="7 8" key="1">
    <citation type="submission" date="2016-11" db="EMBL/GenBank/DDBJ databases">
        <title>Draft Genome Sequences of Nine Cyanobacterial Strains from Diverse Habitats.</title>
        <authorList>
            <person name="Zhu T."/>
            <person name="Hou S."/>
            <person name="Lu X."/>
            <person name="Hess W.R."/>
        </authorList>
    </citation>
    <scope>NUCLEOTIDE SEQUENCE [LARGE SCALE GENOMIC DNA]</scope>
    <source>
        <strain evidence="7 8">NIES-592</strain>
    </source>
</reference>
<keyword evidence="2 5" id="KW-0812">Transmembrane</keyword>
<comment type="caution">
    <text evidence="7">The sequence shown here is derived from an EMBL/GenBank/DDBJ whole genome shotgun (WGS) entry which is preliminary data.</text>
</comment>
<feature type="transmembrane region" description="Helical" evidence="5">
    <location>
        <begin position="386"/>
        <end position="402"/>
    </location>
</feature>
<keyword evidence="4 5" id="KW-0472">Membrane</keyword>
<feature type="transmembrane region" description="Helical" evidence="5">
    <location>
        <begin position="324"/>
        <end position="348"/>
    </location>
</feature>
<feature type="transmembrane region" description="Helical" evidence="5">
    <location>
        <begin position="9"/>
        <end position="30"/>
    </location>
</feature>
<evidence type="ECO:0000256" key="1">
    <source>
        <dbReference type="ARBA" id="ARBA00004141"/>
    </source>
</evidence>
<feature type="transmembrane region" description="Helical" evidence="5">
    <location>
        <begin position="227"/>
        <end position="248"/>
    </location>
</feature>
<feature type="domain" description="O-antigen ligase-related" evidence="6">
    <location>
        <begin position="187"/>
        <end position="337"/>
    </location>
</feature>
<protein>
    <submittedName>
        <fullName evidence="7">O-antigen polymerase</fullName>
    </submittedName>
</protein>
<feature type="transmembrane region" description="Helical" evidence="5">
    <location>
        <begin position="360"/>
        <end position="380"/>
    </location>
</feature>
<dbReference type="PANTHER" id="PTHR37422">
    <property type="entry name" value="TEICHURONIC ACID BIOSYNTHESIS PROTEIN TUAE"/>
    <property type="match status" value="1"/>
</dbReference>
<organism evidence="7 8">
    <name type="scientific">Fischerella major NIES-592</name>
    <dbReference type="NCBI Taxonomy" id="210994"/>
    <lineage>
        <taxon>Bacteria</taxon>
        <taxon>Bacillati</taxon>
        <taxon>Cyanobacteriota</taxon>
        <taxon>Cyanophyceae</taxon>
        <taxon>Nostocales</taxon>
        <taxon>Hapalosiphonaceae</taxon>
        <taxon>Fischerella</taxon>
    </lineage>
</organism>
<feature type="transmembrane region" description="Helical" evidence="5">
    <location>
        <begin position="182"/>
        <end position="198"/>
    </location>
</feature>
<feature type="transmembrane region" description="Helical" evidence="5">
    <location>
        <begin position="36"/>
        <end position="54"/>
    </location>
</feature>
<evidence type="ECO:0000313" key="7">
    <source>
        <dbReference type="EMBL" id="OKH12281.1"/>
    </source>
</evidence>
<dbReference type="EMBL" id="MRCA01000012">
    <property type="protein sequence ID" value="OKH12281.1"/>
    <property type="molecule type" value="Genomic_DNA"/>
</dbReference>
<dbReference type="AlphaFoldDB" id="A0A1U7GVS6"/>
<evidence type="ECO:0000256" key="2">
    <source>
        <dbReference type="ARBA" id="ARBA00022692"/>
    </source>
</evidence>
<accession>A0A1U7GVS6</accession>
<dbReference type="Proteomes" id="UP000186391">
    <property type="component" value="Unassembled WGS sequence"/>
</dbReference>
<comment type="subcellular location">
    <subcellularLocation>
        <location evidence="1">Membrane</location>
        <topology evidence="1">Multi-pass membrane protein</topology>
    </subcellularLocation>
</comment>
<feature type="transmembrane region" description="Helical" evidence="5">
    <location>
        <begin position="158"/>
        <end position="175"/>
    </location>
</feature>
<dbReference type="RefSeq" id="WP_073556569.1">
    <property type="nucleotide sequence ID" value="NZ_MRCA01000012.1"/>
</dbReference>
<sequence>MKNKLLTSLLLKLEIVSVIFLLFFAETVVVPDAVRTLTNILSYGIVILLVSVQWKRIAYLATTDKTLILLTIIGVFSVLWSYSLGDTVEQVRALVRSTLFGLYLASRYTPREQINLLSWVGIISIFLCTIVGFAVPSVGTHVVNGVVSWRGIYAHKQHMGRFMGFLASIFLINILDKRCNRWFAFILLLVSLILLVLSNSKTGLIVFLYPVFAFPIYIIVKQRKNRFFILLIAVLIFTIISALILVNLESIVVNYLGKDIEFNGRIPLWVSTIQEGLKRPFLGYGYNAFWTSDASYDVIRNTWLRYEDIDPDSPFQAHNGFIDLFVQLGFLGLSLFVFHLLTVIYRVVNILFMTRKIETFWMFMFLGINVLVNTSEVITFMSTNSVFWIIYVSIAFSSAVEYKQIRRVQLISSLNQA</sequence>
<proteinExistence type="predicted"/>
<evidence type="ECO:0000313" key="8">
    <source>
        <dbReference type="Proteomes" id="UP000186391"/>
    </source>
</evidence>
<evidence type="ECO:0000259" key="6">
    <source>
        <dbReference type="Pfam" id="PF04932"/>
    </source>
</evidence>
<dbReference type="GO" id="GO:0016020">
    <property type="term" value="C:membrane"/>
    <property type="evidence" value="ECO:0007669"/>
    <property type="project" value="UniProtKB-SubCell"/>
</dbReference>
<name>A0A1U7GVS6_9CYAN</name>
<dbReference type="OrthoDB" id="4391260at2"/>